<keyword evidence="2" id="KW-1185">Reference proteome</keyword>
<organism evidence="1 2">
    <name type="scientific">Nitrosomonas aestuarii</name>
    <dbReference type="NCBI Taxonomy" id="52441"/>
    <lineage>
        <taxon>Bacteria</taxon>
        <taxon>Pseudomonadati</taxon>
        <taxon>Pseudomonadota</taxon>
        <taxon>Betaproteobacteria</taxon>
        <taxon>Nitrosomonadales</taxon>
        <taxon>Nitrosomonadaceae</taxon>
        <taxon>Nitrosomonas</taxon>
    </lineage>
</organism>
<reference evidence="2" key="1">
    <citation type="submission" date="2016-10" db="EMBL/GenBank/DDBJ databases">
        <authorList>
            <person name="Varghese N."/>
            <person name="Submissions S."/>
        </authorList>
    </citation>
    <scope>NUCLEOTIDE SEQUENCE [LARGE SCALE GENOMIC DNA]</scope>
    <source>
        <strain evidence="2">Nm69</strain>
    </source>
</reference>
<dbReference type="Proteomes" id="UP000199533">
    <property type="component" value="Unassembled WGS sequence"/>
</dbReference>
<protein>
    <submittedName>
        <fullName evidence="1">Uncharacterized protein</fullName>
    </submittedName>
</protein>
<accession>A0A1I4EZ22</accession>
<sequence>MFLKLNTATHKSIKSKISDTNRKIFLLNPKKLISKVLQIPVVNILAAMQNFHKYSVSQGLIQPWLTTPSKPQPVDLK</sequence>
<name>A0A1I4EZ22_9PROT</name>
<proteinExistence type="predicted"/>
<dbReference type="AlphaFoldDB" id="A0A1I4EZ22"/>
<evidence type="ECO:0000313" key="2">
    <source>
        <dbReference type="Proteomes" id="UP000199533"/>
    </source>
</evidence>
<evidence type="ECO:0000313" key="1">
    <source>
        <dbReference type="EMBL" id="SFL09381.1"/>
    </source>
</evidence>
<gene>
    <name evidence="1" type="ORF">SAMN05216302_10317</name>
</gene>
<dbReference type="EMBL" id="FOSP01000031">
    <property type="protein sequence ID" value="SFL09381.1"/>
    <property type="molecule type" value="Genomic_DNA"/>
</dbReference>